<dbReference type="PANTHER" id="PTHR47265:SF1">
    <property type="entry name" value="IRON-SULFUR ASSEMBLY PROTEIN ISCA, CHLOROPLASTIC"/>
    <property type="match status" value="1"/>
</dbReference>
<gene>
    <name evidence="2" type="ORF">KME60_01970</name>
</gene>
<feature type="domain" description="Core" evidence="1">
    <location>
        <begin position="2"/>
        <end position="103"/>
    </location>
</feature>
<evidence type="ECO:0000313" key="3">
    <source>
        <dbReference type="Proteomes" id="UP000729701"/>
    </source>
</evidence>
<comment type="caution">
    <text evidence="2">The sequence shown here is derived from an EMBL/GenBank/DDBJ whole genome shotgun (WGS) entry which is preliminary data.</text>
</comment>
<dbReference type="NCBIfam" id="TIGR00049">
    <property type="entry name" value="iron-sulfur cluster assembly accessory protein"/>
    <property type="match status" value="1"/>
</dbReference>
<evidence type="ECO:0000313" key="2">
    <source>
        <dbReference type="EMBL" id="MBW4666222.1"/>
    </source>
</evidence>
<sequence>MIHLSPAAVNEVKRLKFKQQPNVMFRLAVKPGGCSGWYYDISFDEIVVPSDDCIFQCDGISVVIDIKSLNYINDLTLDYSEDLMGGGFRFHNNNAIATCGCGNSFSIYAQSAI</sequence>
<dbReference type="InterPro" id="IPR000361">
    <property type="entry name" value="ATAP_core_dom"/>
</dbReference>
<dbReference type="InterPro" id="IPR016092">
    <property type="entry name" value="ATAP"/>
</dbReference>
<dbReference type="Proteomes" id="UP000729701">
    <property type="component" value="Unassembled WGS sequence"/>
</dbReference>
<dbReference type="GO" id="GO:0030674">
    <property type="term" value="F:protein-macromolecule adaptor activity"/>
    <property type="evidence" value="ECO:0007669"/>
    <property type="project" value="TreeGrafter"/>
</dbReference>
<reference evidence="2" key="2">
    <citation type="journal article" date="2022" name="Microbiol. Resour. Announc.">
        <title>Metagenome Sequencing to Explore Phylogenomics of Terrestrial Cyanobacteria.</title>
        <authorList>
            <person name="Ward R.D."/>
            <person name="Stajich J.E."/>
            <person name="Johansen J.R."/>
            <person name="Huntemann M."/>
            <person name="Clum A."/>
            <person name="Foster B."/>
            <person name="Foster B."/>
            <person name="Roux S."/>
            <person name="Palaniappan K."/>
            <person name="Varghese N."/>
            <person name="Mukherjee S."/>
            <person name="Reddy T.B.K."/>
            <person name="Daum C."/>
            <person name="Copeland A."/>
            <person name="Chen I.A."/>
            <person name="Ivanova N.N."/>
            <person name="Kyrpides N.C."/>
            <person name="Shapiro N."/>
            <person name="Eloe-Fadrosh E.A."/>
            <person name="Pietrasiak N."/>
        </authorList>
    </citation>
    <scope>NUCLEOTIDE SEQUENCE</scope>
    <source>
        <strain evidence="2">GSE-NOS-MK-12-04C</strain>
    </source>
</reference>
<dbReference type="AlphaFoldDB" id="A0A951UR17"/>
<dbReference type="GO" id="GO:0051537">
    <property type="term" value="F:2 iron, 2 sulfur cluster binding"/>
    <property type="evidence" value="ECO:0007669"/>
    <property type="project" value="UniProtKB-ARBA"/>
</dbReference>
<organism evidence="2 3">
    <name type="scientific">Cyanomargarita calcarea GSE-NOS-MK-12-04C</name>
    <dbReference type="NCBI Taxonomy" id="2839659"/>
    <lineage>
        <taxon>Bacteria</taxon>
        <taxon>Bacillati</taxon>
        <taxon>Cyanobacteriota</taxon>
        <taxon>Cyanophyceae</taxon>
        <taxon>Nostocales</taxon>
        <taxon>Cyanomargaritaceae</taxon>
        <taxon>Cyanomargarita</taxon>
    </lineage>
</organism>
<name>A0A951UR17_9CYAN</name>
<dbReference type="SUPFAM" id="SSF89360">
    <property type="entry name" value="HesB-like domain"/>
    <property type="match status" value="1"/>
</dbReference>
<protein>
    <submittedName>
        <fullName evidence="2">Iron-sulfur cluster assembly accessory protein</fullName>
    </submittedName>
</protein>
<proteinExistence type="predicted"/>
<dbReference type="Pfam" id="PF01521">
    <property type="entry name" value="Fe-S_biosyn"/>
    <property type="match status" value="1"/>
</dbReference>
<dbReference type="InterPro" id="IPR035903">
    <property type="entry name" value="HesB-like_dom_sf"/>
</dbReference>
<dbReference type="EMBL" id="JAHHGZ010000002">
    <property type="protein sequence ID" value="MBW4666222.1"/>
    <property type="molecule type" value="Genomic_DNA"/>
</dbReference>
<dbReference type="InterPro" id="IPR031108">
    <property type="entry name" value="IscA_plant_cyanobact"/>
</dbReference>
<dbReference type="PANTHER" id="PTHR47265">
    <property type="entry name" value="IRON-SULFUR ASSEMBLY PROTEIN ISCA, CHLOROPLASTIC"/>
    <property type="match status" value="1"/>
</dbReference>
<evidence type="ECO:0000259" key="1">
    <source>
        <dbReference type="Pfam" id="PF01521"/>
    </source>
</evidence>
<accession>A0A951UR17</accession>
<dbReference type="Gene3D" id="2.60.300.12">
    <property type="entry name" value="HesB-like domain"/>
    <property type="match status" value="1"/>
</dbReference>
<dbReference type="GO" id="GO:0016226">
    <property type="term" value="P:iron-sulfur cluster assembly"/>
    <property type="evidence" value="ECO:0007669"/>
    <property type="project" value="InterPro"/>
</dbReference>
<reference evidence="2" key="1">
    <citation type="submission" date="2021-05" db="EMBL/GenBank/DDBJ databases">
        <authorList>
            <person name="Pietrasiak N."/>
            <person name="Ward R."/>
            <person name="Stajich J.E."/>
            <person name="Kurbessoian T."/>
        </authorList>
    </citation>
    <scope>NUCLEOTIDE SEQUENCE</scope>
    <source>
        <strain evidence="2">GSE-NOS-MK-12-04C</strain>
    </source>
</reference>